<sequence length="150" mass="15609">MSDQQRAAEDAACASAASAHWLPRGRQEGSNPGSDWGALLWALQLGHRCGVHRGKVHIQREQVHHVEAVCAGKTVGRQGGGNAEAVAGVDPARDVWVRAEAGEAASLCGRAPVLSRSALRGLGAPQRRWAGGAQGRGGRGSPFSSRPAPR</sequence>
<organism evidence="2 3">
    <name type="scientific">Rangifer tarandus platyrhynchus</name>
    <name type="common">Svalbard reindeer</name>
    <dbReference type="NCBI Taxonomy" id="3082113"/>
    <lineage>
        <taxon>Eukaryota</taxon>
        <taxon>Metazoa</taxon>
        <taxon>Chordata</taxon>
        <taxon>Craniata</taxon>
        <taxon>Vertebrata</taxon>
        <taxon>Euteleostomi</taxon>
        <taxon>Mammalia</taxon>
        <taxon>Eutheria</taxon>
        <taxon>Laurasiatheria</taxon>
        <taxon>Artiodactyla</taxon>
        <taxon>Ruminantia</taxon>
        <taxon>Pecora</taxon>
        <taxon>Cervidae</taxon>
        <taxon>Odocoileinae</taxon>
        <taxon>Rangifer</taxon>
    </lineage>
</organism>
<protein>
    <submittedName>
        <fullName evidence="2">Uncharacterized protein</fullName>
    </submittedName>
</protein>
<dbReference type="EMBL" id="OX459943">
    <property type="protein sequence ID" value="CAI9177503.1"/>
    <property type="molecule type" value="Genomic_DNA"/>
</dbReference>
<evidence type="ECO:0000313" key="2">
    <source>
        <dbReference type="EMBL" id="CAI9177503.1"/>
    </source>
</evidence>
<proteinExistence type="predicted"/>
<keyword evidence="3" id="KW-1185">Reference proteome</keyword>
<accession>A0ABN8ZUA0</accession>
<name>A0ABN8ZUA0_RANTA</name>
<evidence type="ECO:0000256" key="1">
    <source>
        <dbReference type="SAM" id="MobiDB-lite"/>
    </source>
</evidence>
<evidence type="ECO:0000313" key="3">
    <source>
        <dbReference type="Proteomes" id="UP001176941"/>
    </source>
</evidence>
<dbReference type="Proteomes" id="UP001176941">
    <property type="component" value="Chromosome 7"/>
</dbReference>
<feature type="compositionally biased region" description="Low complexity" evidence="1">
    <location>
        <begin position="141"/>
        <end position="150"/>
    </location>
</feature>
<reference evidence="2" key="1">
    <citation type="submission" date="2023-04" db="EMBL/GenBank/DDBJ databases">
        <authorList>
            <consortium name="ELIXIR-Norway"/>
        </authorList>
    </citation>
    <scope>NUCLEOTIDE SEQUENCE [LARGE SCALE GENOMIC DNA]</scope>
</reference>
<feature type="region of interest" description="Disordered" evidence="1">
    <location>
        <begin position="124"/>
        <end position="150"/>
    </location>
</feature>
<gene>
    <name evidence="2" type="ORF">MRATA1EN1_LOCUS26465</name>
</gene>